<feature type="domain" description="DinB-like" evidence="1">
    <location>
        <begin position="38"/>
        <end position="170"/>
    </location>
</feature>
<sequence>MEDNIEKLKYPIGRFRHPERIDRNDIREWIQTIKDFPAKIHKEVAHLTKEELAKQYRPNGWTISQVVNHCADSHMNSFIRFKLTLTENTPTIKPYFENVWAELSDSKYYPVRSSLLILEGLHERWVNLMESLSDEDLEKEFLHPENKEKISLKTNIGIYAWHCEHHLAHIVNAKQN</sequence>
<proteinExistence type="predicted"/>
<organism evidence="2 3">
    <name type="scientific">Sphingobacterium corticis</name>
    <dbReference type="NCBI Taxonomy" id="1812823"/>
    <lineage>
        <taxon>Bacteria</taxon>
        <taxon>Pseudomonadati</taxon>
        <taxon>Bacteroidota</taxon>
        <taxon>Sphingobacteriia</taxon>
        <taxon>Sphingobacteriales</taxon>
        <taxon>Sphingobacteriaceae</taxon>
        <taxon>Sphingobacterium</taxon>
    </lineage>
</organism>
<dbReference type="Proteomes" id="UP001597393">
    <property type="component" value="Unassembled WGS sequence"/>
</dbReference>
<keyword evidence="3" id="KW-1185">Reference proteome</keyword>
<dbReference type="NCBIfam" id="NF009807">
    <property type="entry name" value="PRK13291.1"/>
    <property type="match status" value="1"/>
</dbReference>
<dbReference type="Gene3D" id="1.20.120.450">
    <property type="entry name" value="dinb family like domain"/>
    <property type="match status" value="1"/>
</dbReference>
<evidence type="ECO:0000259" key="1">
    <source>
        <dbReference type="Pfam" id="PF12867"/>
    </source>
</evidence>
<dbReference type="EMBL" id="JBHUMA010000006">
    <property type="protein sequence ID" value="MFD2598562.1"/>
    <property type="molecule type" value="Genomic_DNA"/>
</dbReference>
<gene>
    <name evidence="2" type="ORF">ACFSQ3_06315</name>
</gene>
<dbReference type="GO" id="GO:0016740">
    <property type="term" value="F:transferase activity"/>
    <property type="evidence" value="ECO:0007669"/>
    <property type="project" value="UniProtKB-KW"/>
</dbReference>
<name>A0ABW5NJZ0_9SPHI</name>
<evidence type="ECO:0000313" key="3">
    <source>
        <dbReference type="Proteomes" id="UP001597393"/>
    </source>
</evidence>
<reference evidence="3" key="1">
    <citation type="journal article" date="2019" name="Int. J. Syst. Evol. Microbiol.">
        <title>The Global Catalogue of Microorganisms (GCM) 10K type strain sequencing project: providing services to taxonomists for standard genome sequencing and annotation.</title>
        <authorList>
            <consortium name="The Broad Institute Genomics Platform"/>
            <consortium name="The Broad Institute Genome Sequencing Center for Infectious Disease"/>
            <person name="Wu L."/>
            <person name="Ma J."/>
        </authorList>
    </citation>
    <scope>NUCLEOTIDE SEQUENCE [LARGE SCALE GENOMIC DNA]</scope>
    <source>
        <strain evidence="3">KCTC 42248</strain>
    </source>
</reference>
<dbReference type="InterPro" id="IPR034660">
    <property type="entry name" value="DinB/YfiT-like"/>
</dbReference>
<protein>
    <submittedName>
        <fullName evidence="2">YfiT family bacillithiol transferase</fullName>
    </submittedName>
</protein>
<accession>A0ABW5NJZ0</accession>
<comment type="caution">
    <text evidence="2">The sequence shown here is derived from an EMBL/GenBank/DDBJ whole genome shotgun (WGS) entry which is preliminary data.</text>
</comment>
<dbReference type="RefSeq" id="WP_380868573.1">
    <property type="nucleotide sequence ID" value="NZ_JBHUMA010000006.1"/>
</dbReference>
<dbReference type="Pfam" id="PF12867">
    <property type="entry name" value="DinB_2"/>
    <property type="match status" value="1"/>
</dbReference>
<keyword evidence="2" id="KW-0808">Transferase</keyword>
<dbReference type="InterPro" id="IPR024775">
    <property type="entry name" value="DinB-like"/>
</dbReference>
<evidence type="ECO:0000313" key="2">
    <source>
        <dbReference type="EMBL" id="MFD2598562.1"/>
    </source>
</evidence>
<dbReference type="SUPFAM" id="SSF109854">
    <property type="entry name" value="DinB/YfiT-like putative metalloenzymes"/>
    <property type="match status" value="1"/>
</dbReference>